<dbReference type="EMBL" id="PQIB02000006">
    <property type="protein sequence ID" value="RLN12725.1"/>
    <property type="molecule type" value="Genomic_DNA"/>
</dbReference>
<proteinExistence type="predicted"/>
<evidence type="ECO:0000313" key="2">
    <source>
        <dbReference type="Proteomes" id="UP000275267"/>
    </source>
</evidence>
<reference evidence="2" key="1">
    <citation type="journal article" date="2019" name="Nat. Commun.">
        <title>The genome of broomcorn millet.</title>
        <authorList>
            <person name="Zou C."/>
            <person name="Miki D."/>
            <person name="Li D."/>
            <person name="Tang Q."/>
            <person name="Xiao L."/>
            <person name="Rajput S."/>
            <person name="Deng P."/>
            <person name="Jia W."/>
            <person name="Huang R."/>
            <person name="Zhang M."/>
            <person name="Sun Y."/>
            <person name="Hu J."/>
            <person name="Fu X."/>
            <person name="Schnable P.S."/>
            <person name="Li F."/>
            <person name="Zhang H."/>
            <person name="Feng B."/>
            <person name="Zhu X."/>
            <person name="Liu R."/>
            <person name="Schnable J.C."/>
            <person name="Zhu J.-K."/>
            <person name="Zhang H."/>
        </authorList>
    </citation>
    <scope>NUCLEOTIDE SEQUENCE [LARGE SCALE GENOMIC DNA]</scope>
</reference>
<gene>
    <name evidence="1" type="ORF">C2845_PM09G12080</name>
</gene>
<accession>A0A3L6S1E7</accession>
<name>A0A3L6S1E7_PANMI</name>
<keyword evidence="2" id="KW-1185">Reference proteome</keyword>
<comment type="caution">
    <text evidence="1">The sequence shown here is derived from an EMBL/GenBank/DDBJ whole genome shotgun (WGS) entry which is preliminary data.</text>
</comment>
<sequence length="68" mass="7393">MSGMLSSSATGSRCRLRPDLPLLPCPDCGCHTIVERVVKTDGNGNKGRIFFRCPGGRVRVRVRMGLFG</sequence>
<dbReference type="AlphaFoldDB" id="A0A3L6S1E7"/>
<organism evidence="1 2">
    <name type="scientific">Panicum miliaceum</name>
    <name type="common">Proso millet</name>
    <name type="synonym">Broomcorn millet</name>
    <dbReference type="NCBI Taxonomy" id="4540"/>
    <lineage>
        <taxon>Eukaryota</taxon>
        <taxon>Viridiplantae</taxon>
        <taxon>Streptophyta</taxon>
        <taxon>Embryophyta</taxon>
        <taxon>Tracheophyta</taxon>
        <taxon>Spermatophyta</taxon>
        <taxon>Magnoliopsida</taxon>
        <taxon>Liliopsida</taxon>
        <taxon>Poales</taxon>
        <taxon>Poaceae</taxon>
        <taxon>PACMAD clade</taxon>
        <taxon>Panicoideae</taxon>
        <taxon>Panicodae</taxon>
        <taxon>Paniceae</taxon>
        <taxon>Panicinae</taxon>
        <taxon>Panicum</taxon>
        <taxon>Panicum sect. Panicum</taxon>
    </lineage>
</organism>
<protein>
    <submittedName>
        <fullName evidence="1">Uncharacterized protein</fullName>
    </submittedName>
</protein>
<dbReference type="Proteomes" id="UP000275267">
    <property type="component" value="Unassembled WGS sequence"/>
</dbReference>
<evidence type="ECO:0000313" key="1">
    <source>
        <dbReference type="EMBL" id="RLN12725.1"/>
    </source>
</evidence>